<dbReference type="HAMAP" id="MF_00270">
    <property type="entry name" value="Ribosomal_bS18"/>
    <property type="match status" value="1"/>
</dbReference>
<dbReference type="SUPFAM" id="SSF46911">
    <property type="entry name" value="Ribosomal protein S18"/>
    <property type="match status" value="1"/>
</dbReference>
<name>A0A449B9F7_9BACT</name>
<dbReference type="RefSeq" id="WP_129622661.1">
    <property type="nucleotide sequence ID" value="NZ_LR215043.1"/>
</dbReference>
<dbReference type="PANTHER" id="PTHR13479">
    <property type="entry name" value="30S RIBOSOMAL PROTEIN S18"/>
    <property type="match status" value="1"/>
</dbReference>
<evidence type="ECO:0000256" key="1">
    <source>
        <dbReference type="ARBA" id="ARBA00005589"/>
    </source>
</evidence>
<dbReference type="GO" id="GO:0006412">
    <property type="term" value="P:translation"/>
    <property type="evidence" value="ECO:0007669"/>
    <property type="project" value="UniProtKB-UniRule"/>
</dbReference>
<dbReference type="GO" id="GO:0003735">
    <property type="term" value="F:structural constituent of ribosome"/>
    <property type="evidence" value="ECO:0007669"/>
    <property type="project" value="InterPro"/>
</dbReference>
<comment type="function">
    <text evidence="4">Binds as a heterodimer with protein bS6 to the central domain of the 16S rRNA, where it helps stabilize the platform of the 30S subunit.</text>
</comment>
<reference evidence="7 8" key="1">
    <citation type="submission" date="2019-01" db="EMBL/GenBank/DDBJ databases">
        <authorList>
            <consortium name="Pathogen Informatics"/>
        </authorList>
    </citation>
    <scope>NUCLEOTIDE SEQUENCE [LARGE SCALE GENOMIC DNA]</scope>
    <source>
        <strain evidence="7 8">NCTC10184</strain>
    </source>
</reference>
<protein>
    <recommendedName>
        <fullName evidence="4">Small ribosomal subunit protein bS18</fullName>
    </recommendedName>
</protein>
<dbReference type="AlphaFoldDB" id="A0A449B9F7"/>
<evidence type="ECO:0000256" key="6">
    <source>
        <dbReference type="SAM" id="MobiDB-lite"/>
    </source>
</evidence>
<dbReference type="Proteomes" id="UP000290876">
    <property type="component" value="Chromosome"/>
</dbReference>
<dbReference type="InterPro" id="IPR036870">
    <property type="entry name" value="Ribosomal_bS18_sf"/>
</dbReference>
<evidence type="ECO:0000256" key="5">
    <source>
        <dbReference type="RuleBase" id="RU003910"/>
    </source>
</evidence>
<keyword evidence="2 4" id="KW-0689">Ribosomal protein</keyword>
<dbReference type="OrthoDB" id="9812008at2"/>
<dbReference type="Pfam" id="PF01084">
    <property type="entry name" value="Ribosomal_S18"/>
    <property type="match status" value="1"/>
</dbReference>
<evidence type="ECO:0000313" key="8">
    <source>
        <dbReference type="Proteomes" id="UP000290876"/>
    </source>
</evidence>
<keyword evidence="8" id="KW-1185">Reference proteome</keyword>
<evidence type="ECO:0000313" key="7">
    <source>
        <dbReference type="EMBL" id="VEU77795.1"/>
    </source>
</evidence>
<dbReference type="PANTHER" id="PTHR13479:SF40">
    <property type="entry name" value="SMALL RIBOSOMAL SUBUNIT PROTEIN BS18M"/>
    <property type="match status" value="1"/>
</dbReference>
<comment type="subunit">
    <text evidence="4">Part of the 30S ribosomal subunit. Forms a tight heterodimer with protein bS6.</text>
</comment>
<evidence type="ECO:0000256" key="3">
    <source>
        <dbReference type="ARBA" id="ARBA00023274"/>
    </source>
</evidence>
<dbReference type="KEGG" id="mcob:NCTC10184_00005"/>
<accession>A0A449B9F7</accession>
<keyword evidence="4" id="KW-0699">rRNA-binding</keyword>
<dbReference type="PRINTS" id="PR00974">
    <property type="entry name" value="RIBOSOMALS18"/>
</dbReference>
<comment type="similarity">
    <text evidence="1 4 5">Belongs to the bacterial ribosomal protein bS18 family.</text>
</comment>
<keyword evidence="3 4" id="KW-0687">Ribonucleoprotein</keyword>
<dbReference type="GO" id="GO:0022627">
    <property type="term" value="C:cytosolic small ribosomal subunit"/>
    <property type="evidence" value="ECO:0007669"/>
    <property type="project" value="TreeGrafter"/>
</dbReference>
<feature type="region of interest" description="Disordered" evidence="6">
    <location>
        <begin position="93"/>
        <end position="118"/>
    </location>
</feature>
<evidence type="ECO:0000256" key="4">
    <source>
        <dbReference type="HAMAP-Rule" id="MF_00270"/>
    </source>
</evidence>
<dbReference type="NCBIfam" id="TIGR00165">
    <property type="entry name" value="S18"/>
    <property type="match status" value="1"/>
</dbReference>
<evidence type="ECO:0000256" key="2">
    <source>
        <dbReference type="ARBA" id="ARBA00022980"/>
    </source>
</evidence>
<dbReference type="InterPro" id="IPR001648">
    <property type="entry name" value="Ribosomal_bS18"/>
</dbReference>
<proteinExistence type="inferred from homology"/>
<keyword evidence="4" id="KW-0694">RNA-binding</keyword>
<dbReference type="EMBL" id="LR215043">
    <property type="protein sequence ID" value="VEU77795.1"/>
    <property type="molecule type" value="Genomic_DNA"/>
</dbReference>
<dbReference type="GO" id="GO:0070181">
    <property type="term" value="F:small ribosomal subunit rRNA binding"/>
    <property type="evidence" value="ECO:0007669"/>
    <property type="project" value="TreeGrafter"/>
</dbReference>
<gene>
    <name evidence="4 7" type="primary">rpsR</name>
    <name evidence="7" type="ORF">NCTC10184_00005</name>
</gene>
<sequence>MIKRKDKKSSFGKRRRCEICELKYNYIDFKDVEFLNKYVSGTGQIKPRLTTGACAKDQRKIAMAIKRARYIALMPYTKDRVRVLKNAIAPANAAANSQHNNQPAAASAAQNSADNTAK</sequence>
<dbReference type="Gene3D" id="4.10.640.10">
    <property type="entry name" value="Ribosomal protein S18"/>
    <property type="match status" value="1"/>
</dbReference>
<organism evidence="7 8">
    <name type="scientific">Mycoplasmopsis columbinasalis</name>
    <dbReference type="NCBI Taxonomy" id="114880"/>
    <lineage>
        <taxon>Bacteria</taxon>
        <taxon>Bacillati</taxon>
        <taxon>Mycoplasmatota</taxon>
        <taxon>Mycoplasmoidales</taxon>
        <taxon>Metamycoplasmataceae</taxon>
        <taxon>Mycoplasmopsis</taxon>
    </lineage>
</organism>